<organism evidence="2 3">
    <name type="scientific">Micromonospora peucetia</name>
    <dbReference type="NCBI Taxonomy" id="47871"/>
    <lineage>
        <taxon>Bacteria</taxon>
        <taxon>Bacillati</taxon>
        <taxon>Actinomycetota</taxon>
        <taxon>Actinomycetes</taxon>
        <taxon>Micromonosporales</taxon>
        <taxon>Micromonosporaceae</taxon>
        <taxon>Micromonospora</taxon>
    </lineage>
</organism>
<proteinExistence type="predicted"/>
<feature type="compositionally biased region" description="Polar residues" evidence="1">
    <location>
        <begin position="497"/>
        <end position="507"/>
    </location>
</feature>
<sequence>MTAVAAPDLIRPAHLWIPPRLSSAGSEAVDLARQVGIGVDPEQELAIDAILSEGPGGVWAALEAAIIEARQNGKTMNVIQPVVLADVVLFGAELIAWTAHRFVTAQESFLGLQQTITGSSLLSKRLKRISESHGEEEIEFHGASRVSTGPRIKFLARSKTGGRGLTGRRIVLDEAFALEASHMGSLLPTLATKREAQVIYGSSAGLRSSNILRAIRNRGRAGGDPSLVYVEWCAPDGGCTEDDCDHRQGAVGCALDDPGNWRAANPAIERGRITVTFVAAERRALTPEEFARERLGWWDEPAGVGAVPLESWTLCADEASAPTGRPVFAIDVAPGSRSAAIVAAMYRPDGLPHLEVVAHAPTTDWVVGQALELMKHCPLDWVLDPAGPAGALLPQLAEVGIEPRQLSTRDLGQACEAFGATVGAQALRHLGDPVLARAINAAGRRDIGDGLWAWSRKRSTADICPLVAATAAHWGLSVVPPQLPPPPAPVNAPADMSETNELATAGF</sequence>
<accession>A0ABZ1EJV1</accession>
<dbReference type="EMBL" id="CP109071">
    <property type="protein sequence ID" value="WSA34540.1"/>
    <property type="molecule type" value="Genomic_DNA"/>
</dbReference>
<evidence type="ECO:0000256" key="1">
    <source>
        <dbReference type="SAM" id="MobiDB-lite"/>
    </source>
</evidence>
<keyword evidence="3" id="KW-1185">Reference proteome</keyword>
<reference evidence="2 3" key="1">
    <citation type="submission" date="2022-10" db="EMBL/GenBank/DDBJ databases">
        <title>The complete genomes of actinobacterial strains from the NBC collection.</title>
        <authorList>
            <person name="Joergensen T.S."/>
            <person name="Alvarez Arevalo M."/>
            <person name="Sterndorff E.B."/>
            <person name="Faurdal D."/>
            <person name="Vuksanovic O."/>
            <person name="Mourched A.-S."/>
            <person name="Charusanti P."/>
            <person name="Shaw S."/>
            <person name="Blin K."/>
            <person name="Weber T."/>
        </authorList>
    </citation>
    <scope>NUCLEOTIDE SEQUENCE [LARGE SCALE GENOMIC DNA]</scope>
    <source>
        <strain evidence="2 3">NBC 01809</strain>
    </source>
</reference>
<evidence type="ECO:0008006" key="4">
    <source>
        <dbReference type="Google" id="ProtNLM"/>
    </source>
</evidence>
<dbReference type="Gene3D" id="3.40.50.300">
    <property type="entry name" value="P-loop containing nucleotide triphosphate hydrolases"/>
    <property type="match status" value="1"/>
</dbReference>
<dbReference type="Proteomes" id="UP001334804">
    <property type="component" value="Chromosome"/>
</dbReference>
<dbReference type="RefSeq" id="WP_326564546.1">
    <property type="nucleotide sequence ID" value="NZ_CP109071.1"/>
</dbReference>
<evidence type="ECO:0000313" key="2">
    <source>
        <dbReference type="EMBL" id="WSA34540.1"/>
    </source>
</evidence>
<protein>
    <recommendedName>
        <fullName evidence="4">Terminase</fullName>
    </recommendedName>
</protein>
<name>A0ABZ1EJV1_9ACTN</name>
<feature type="region of interest" description="Disordered" evidence="1">
    <location>
        <begin position="486"/>
        <end position="507"/>
    </location>
</feature>
<evidence type="ECO:0000313" key="3">
    <source>
        <dbReference type="Proteomes" id="UP001334804"/>
    </source>
</evidence>
<dbReference type="InterPro" id="IPR027417">
    <property type="entry name" value="P-loop_NTPase"/>
</dbReference>
<gene>
    <name evidence="2" type="ORF">OIE14_11100</name>
</gene>